<name>A0ABU7JQ92_9NOCA</name>
<evidence type="ECO:0000313" key="4">
    <source>
        <dbReference type="EMBL" id="MEE2032190.1"/>
    </source>
</evidence>
<dbReference type="InterPro" id="IPR036291">
    <property type="entry name" value="NAD(P)-bd_dom_sf"/>
</dbReference>
<protein>
    <submittedName>
        <fullName evidence="4">SDR family oxidoreductase</fullName>
        <ecNumber evidence="4">1.-.-.-</ecNumber>
    </submittedName>
</protein>
<organism evidence="4 5">
    <name type="scientific">Rhodococcus chondri</name>
    <dbReference type="NCBI Taxonomy" id="3065941"/>
    <lineage>
        <taxon>Bacteria</taxon>
        <taxon>Bacillati</taxon>
        <taxon>Actinomycetota</taxon>
        <taxon>Actinomycetes</taxon>
        <taxon>Mycobacteriales</taxon>
        <taxon>Nocardiaceae</taxon>
        <taxon>Rhodococcus</taxon>
    </lineage>
</organism>
<evidence type="ECO:0000313" key="5">
    <source>
        <dbReference type="Proteomes" id="UP001331936"/>
    </source>
</evidence>
<dbReference type="PRINTS" id="PR00080">
    <property type="entry name" value="SDRFAMILY"/>
</dbReference>
<evidence type="ECO:0000256" key="2">
    <source>
        <dbReference type="ARBA" id="ARBA00023002"/>
    </source>
</evidence>
<dbReference type="InterPro" id="IPR002347">
    <property type="entry name" value="SDR_fam"/>
</dbReference>
<dbReference type="EC" id="1.-.-.-" evidence="4"/>
<proteinExistence type="inferred from homology"/>
<reference evidence="4 5" key="1">
    <citation type="submission" date="2023-08" db="EMBL/GenBank/DDBJ databases">
        <authorList>
            <person name="Girao M."/>
            <person name="Carvalho M.F."/>
        </authorList>
    </citation>
    <scope>NUCLEOTIDE SEQUENCE [LARGE SCALE GENOMIC DNA]</scope>
    <source>
        <strain evidence="4 5">CC-R104</strain>
    </source>
</reference>
<dbReference type="GO" id="GO:0016491">
    <property type="term" value="F:oxidoreductase activity"/>
    <property type="evidence" value="ECO:0007669"/>
    <property type="project" value="UniProtKB-KW"/>
</dbReference>
<dbReference type="RefSeq" id="WP_330151614.1">
    <property type="nucleotide sequence ID" value="NZ_JAUZMZ010000034.1"/>
</dbReference>
<comment type="caution">
    <text evidence="4">The sequence shown here is derived from an EMBL/GenBank/DDBJ whole genome shotgun (WGS) entry which is preliminary data.</text>
</comment>
<dbReference type="Pfam" id="PF00106">
    <property type="entry name" value="adh_short"/>
    <property type="match status" value="1"/>
</dbReference>
<dbReference type="CDD" id="cd05233">
    <property type="entry name" value="SDR_c"/>
    <property type="match status" value="1"/>
</dbReference>
<keyword evidence="5" id="KW-1185">Reference proteome</keyword>
<sequence>MTDSAAAPSAQARRPIALVTGPTSGLGASFARVLAERGHDLILVARNEERLRTLAKELADIYGATSEVIVADLATELGRDATAARLAQGVDVLVNNAGFLTDGEFWDTDLELLRDQLAVNVTAVLELTHAALPAMRAAGRGTVVNVASVSGLFTGPASTYSASKSWVVKFSEGLAHKLAADGIHMVALCPGFMDTEFHPRGGQDVSGVPKALWLDTDDVARTGLDDAANGRFVSIPGRRYKLFTTLDRIKPRRLVWRA</sequence>
<dbReference type="PIRSF" id="PIRSF000126">
    <property type="entry name" value="11-beta-HSD1"/>
    <property type="match status" value="1"/>
</dbReference>
<dbReference type="PANTHER" id="PTHR44196">
    <property type="entry name" value="DEHYDROGENASE/REDUCTASE SDR FAMILY MEMBER 7B"/>
    <property type="match status" value="1"/>
</dbReference>
<dbReference type="EMBL" id="JAUZMZ010000034">
    <property type="protein sequence ID" value="MEE2032190.1"/>
    <property type="molecule type" value="Genomic_DNA"/>
</dbReference>
<dbReference type="SUPFAM" id="SSF51735">
    <property type="entry name" value="NAD(P)-binding Rossmann-fold domains"/>
    <property type="match status" value="1"/>
</dbReference>
<dbReference type="Gene3D" id="3.40.50.720">
    <property type="entry name" value="NAD(P)-binding Rossmann-like Domain"/>
    <property type="match status" value="1"/>
</dbReference>
<comment type="similarity">
    <text evidence="1 3">Belongs to the short-chain dehydrogenases/reductases (SDR) family.</text>
</comment>
<dbReference type="PRINTS" id="PR00081">
    <property type="entry name" value="GDHRDH"/>
</dbReference>
<gene>
    <name evidence="4" type="ORF">Q8814_08725</name>
</gene>
<accession>A0ABU7JQ92</accession>
<dbReference type="PANTHER" id="PTHR44196:SF2">
    <property type="entry name" value="SHORT-CHAIN DEHYDROGENASE-RELATED"/>
    <property type="match status" value="1"/>
</dbReference>
<evidence type="ECO:0000256" key="3">
    <source>
        <dbReference type="RuleBase" id="RU000363"/>
    </source>
</evidence>
<dbReference type="Proteomes" id="UP001331936">
    <property type="component" value="Unassembled WGS sequence"/>
</dbReference>
<keyword evidence="2 4" id="KW-0560">Oxidoreductase</keyword>
<evidence type="ECO:0000256" key="1">
    <source>
        <dbReference type="ARBA" id="ARBA00006484"/>
    </source>
</evidence>